<feature type="region of interest" description="Disordered" evidence="4">
    <location>
        <begin position="1557"/>
        <end position="1579"/>
    </location>
</feature>
<dbReference type="Gene3D" id="3.40.50.980">
    <property type="match status" value="2"/>
</dbReference>
<dbReference type="Gene3D" id="3.30.300.30">
    <property type="match status" value="1"/>
</dbReference>
<feature type="domain" description="Carrier" evidence="5">
    <location>
        <begin position="1576"/>
        <end position="1651"/>
    </location>
</feature>
<dbReference type="PROSITE" id="PS00455">
    <property type="entry name" value="AMP_BINDING"/>
    <property type="match status" value="1"/>
</dbReference>
<dbReference type="InterPro" id="IPR045851">
    <property type="entry name" value="AMP-bd_C_sf"/>
</dbReference>
<dbReference type="InterPro" id="IPR000873">
    <property type="entry name" value="AMP-dep_synth/lig_dom"/>
</dbReference>
<dbReference type="GO" id="GO:0044550">
    <property type="term" value="P:secondary metabolite biosynthetic process"/>
    <property type="evidence" value="ECO:0007669"/>
    <property type="project" value="TreeGrafter"/>
</dbReference>
<feature type="domain" description="Carrier" evidence="5">
    <location>
        <begin position="25"/>
        <end position="99"/>
    </location>
</feature>
<evidence type="ECO:0000256" key="1">
    <source>
        <dbReference type="ARBA" id="ARBA00001957"/>
    </source>
</evidence>
<dbReference type="FunFam" id="1.10.1200.10:FF:000005">
    <property type="entry name" value="Nonribosomal peptide synthetase 1"/>
    <property type="match status" value="1"/>
</dbReference>
<dbReference type="InterPro" id="IPR010071">
    <property type="entry name" value="AA_adenyl_dom"/>
</dbReference>
<dbReference type="InterPro" id="IPR029058">
    <property type="entry name" value="AB_hydrolase_fold"/>
</dbReference>
<dbReference type="GO" id="GO:0043041">
    <property type="term" value="P:amino acid activation for nonribosomal peptide biosynthetic process"/>
    <property type="evidence" value="ECO:0007669"/>
    <property type="project" value="TreeGrafter"/>
</dbReference>
<dbReference type="InterPro" id="IPR006162">
    <property type="entry name" value="Ppantetheine_attach_site"/>
</dbReference>
<dbReference type="InterPro" id="IPR036736">
    <property type="entry name" value="ACP-like_sf"/>
</dbReference>
<evidence type="ECO:0000313" key="7">
    <source>
        <dbReference type="Proteomes" id="UP000271469"/>
    </source>
</evidence>
<dbReference type="InterPro" id="IPR020802">
    <property type="entry name" value="TesA-like"/>
</dbReference>
<dbReference type="PANTHER" id="PTHR45527:SF1">
    <property type="entry name" value="FATTY ACID SYNTHASE"/>
    <property type="match status" value="1"/>
</dbReference>
<dbReference type="EMBL" id="CP033972">
    <property type="protein sequence ID" value="AZG46291.1"/>
    <property type="molecule type" value="Genomic_DNA"/>
</dbReference>
<dbReference type="InterPro" id="IPR001031">
    <property type="entry name" value="Thioesterase"/>
</dbReference>
<dbReference type="SMART" id="SM00824">
    <property type="entry name" value="PKS_TE"/>
    <property type="match status" value="1"/>
</dbReference>
<name>A0A3G8JMI0_9ACTN</name>
<dbReference type="InterPro" id="IPR025110">
    <property type="entry name" value="AMP-bd_C"/>
</dbReference>
<dbReference type="Gene3D" id="3.30.559.30">
    <property type="entry name" value="Nonribosomal peptide synthetase, condensation domain"/>
    <property type="match status" value="2"/>
</dbReference>
<dbReference type="Gene3D" id="3.40.50.1820">
    <property type="entry name" value="alpha/beta hydrolase"/>
    <property type="match status" value="1"/>
</dbReference>
<accession>A0A3G8JMI0</accession>
<dbReference type="NCBIfam" id="TIGR01733">
    <property type="entry name" value="AA-adenyl-dom"/>
    <property type="match status" value="1"/>
</dbReference>
<evidence type="ECO:0000256" key="4">
    <source>
        <dbReference type="SAM" id="MobiDB-lite"/>
    </source>
</evidence>
<dbReference type="PROSITE" id="PS00012">
    <property type="entry name" value="PHOSPHOPANTETHEINE"/>
    <property type="match status" value="1"/>
</dbReference>
<dbReference type="UniPathway" id="UPA00011"/>
<keyword evidence="2" id="KW-0596">Phosphopantetheine</keyword>
<organism evidence="6 7">
    <name type="scientific">Gordonia insulae</name>
    <dbReference type="NCBI Taxonomy" id="2420509"/>
    <lineage>
        <taxon>Bacteria</taxon>
        <taxon>Bacillati</taxon>
        <taxon>Actinomycetota</taxon>
        <taxon>Actinomycetes</taxon>
        <taxon>Mycobacteriales</taxon>
        <taxon>Gordoniaceae</taxon>
        <taxon>Gordonia</taxon>
    </lineage>
</organism>
<dbReference type="GO" id="GO:0008610">
    <property type="term" value="P:lipid biosynthetic process"/>
    <property type="evidence" value="ECO:0007669"/>
    <property type="project" value="UniProtKB-ARBA"/>
</dbReference>
<dbReference type="SUPFAM" id="SSF52777">
    <property type="entry name" value="CoA-dependent acyltransferases"/>
    <property type="match status" value="4"/>
</dbReference>
<dbReference type="Pfam" id="PF00501">
    <property type="entry name" value="AMP-binding"/>
    <property type="match status" value="1"/>
</dbReference>
<dbReference type="InterPro" id="IPR020845">
    <property type="entry name" value="AMP-binding_CS"/>
</dbReference>
<dbReference type="Gene3D" id="3.30.559.10">
    <property type="entry name" value="Chloramphenicol acetyltransferase-like domain"/>
    <property type="match status" value="2"/>
</dbReference>
<dbReference type="KEGG" id="gom:D7316_02892"/>
<dbReference type="GO" id="GO:0005737">
    <property type="term" value="C:cytoplasm"/>
    <property type="evidence" value="ECO:0007669"/>
    <property type="project" value="TreeGrafter"/>
</dbReference>
<evidence type="ECO:0000313" key="6">
    <source>
        <dbReference type="EMBL" id="AZG46291.1"/>
    </source>
</evidence>
<evidence type="ECO:0000259" key="5">
    <source>
        <dbReference type="PROSITE" id="PS50075"/>
    </source>
</evidence>
<dbReference type="CDD" id="cd05930">
    <property type="entry name" value="A_NRPS"/>
    <property type="match status" value="1"/>
</dbReference>
<dbReference type="Pfam" id="PF00668">
    <property type="entry name" value="Condensation"/>
    <property type="match status" value="2"/>
</dbReference>
<dbReference type="InterPro" id="IPR020806">
    <property type="entry name" value="PKS_PP-bd"/>
</dbReference>
<dbReference type="Gene3D" id="2.30.38.10">
    <property type="entry name" value="Luciferase, Domain 3"/>
    <property type="match status" value="1"/>
</dbReference>
<dbReference type="Pfam" id="PF13193">
    <property type="entry name" value="AMP-binding_C"/>
    <property type="match status" value="1"/>
</dbReference>
<dbReference type="Pfam" id="PF00550">
    <property type="entry name" value="PP-binding"/>
    <property type="match status" value="2"/>
</dbReference>
<dbReference type="SUPFAM" id="SSF56801">
    <property type="entry name" value="Acetyl-CoA synthetase-like"/>
    <property type="match status" value="1"/>
</dbReference>
<evidence type="ECO:0000256" key="3">
    <source>
        <dbReference type="ARBA" id="ARBA00022553"/>
    </source>
</evidence>
<dbReference type="GO" id="GO:0003824">
    <property type="term" value="F:catalytic activity"/>
    <property type="evidence" value="ECO:0007669"/>
    <property type="project" value="InterPro"/>
</dbReference>
<dbReference type="GO" id="GO:0031177">
    <property type="term" value="F:phosphopantetheine binding"/>
    <property type="evidence" value="ECO:0007669"/>
    <property type="project" value="InterPro"/>
</dbReference>
<keyword evidence="3" id="KW-0597">Phosphoprotein</keyword>
<dbReference type="Gene3D" id="1.10.1200.10">
    <property type="entry name" value="ACP-like"/>
    <property type="match status" value="1"/>
</dbReference>
<gene>
    <name evidence="6" type="primary">lgrD_2</name>
    <name evidence="6" type="ORF">D7316_02892</name>
</gene>
<proteinExistence type="predicted"/>
<protein>
    <submittedName>
        <fullName evidence="6">Linear gramicidin synthase subunit D</fullName>
    </submittedName>
</protein>
<dbReference type="Pfam" id="PF00975">
    <property type="entry name" value="Thioesterase"/>
    <property type="match status" value="1"/>
</dbReference>
<evidence type="ECO:0000256" key="2">
    <source>
        <dbReference type="ARBA" id="ARBA00022450"/>
    </source>
</evidence>
<keyword evidence="7" id="KW-1185">Reference proteome</keyword>
<sequence>MTPNGKLDASRLPEPVFAAEKPYRAPITSEERTLAAVFEEVLGAGRVGADDSFFMLGGDSIGAIGLVSRARSRGLHLTPRDVFERKTVAALARVAVSHDAVPTLDELPGGGTGRMPLTPIMRWLVERPGRIDRYAQHLVLRLPAGIDHDGIVATLAAVVGHHDALRARLVDRDSMLSVEPETAVPVDSLISRVDVTPGADLGEVARTSLDDALGRLDPRAGIMARFVWLHRESDADLLIMVVHHLAVDGVSWRILIPDLITAWTAVGAGTSPALEPVGTSLRRWAHGLAEHATDLARTDIEYWTTTLGDVEPDPAWQIDPLLDTARGLVRRDFRLEPELTRAVVDSIPNAFRANAEDVLAATLAMALAATPRATPDAMVIQLEGHGREESLVPGADLARTVGWFTTAFPVPVDRHRLGVEPGTVPDGATVADAVKYVKELIRGLPSRGAGYGIIRYLTNDPGANDPGANDRAEGVGIGDVAPTVSLNYLGRISADAVPAEFAGLGWLPTDEVGRVPVTPDVDMPAGSPLDINAIVTGSVPADLRLTATVDHVARIIDEPTVTAVLARWEQILTVLADAVRQGAHGWTPSDVAPAVVSQQDLDRWAVHYPNLTDVWPSAPLQQGFAFHAALSTGPDAGLAASDVYVSQATITLDGPLDTVRLHTAARAVVARHPALRSAFTTTESGDLVALLTGGADPGWYTEDLTGADPDRRAELLDEIRKRQRAQPFTLDRAPLLRFGLVRTESESFALIVTVHHIVVDGWSMPLLLRDLLTLYATHGLDAVLPAAPSYRDFLVWLADRDRDAARSAWADEFADRTQPTLIAPDAAGAGTPERVGLDLGTERWEQVTRLATEHGVTANIVVQALWAMLVGRLTPADEAQHGGIDVTFGATVSGRPADLDDAGETVGLFINTVPIRVRAQAGDPVSAVWQRLQDRQASLLDHHHLGLAEITDAAGPGAGFDTLVVFESYPVDTEALAAANDVDGVRVTDVTITEATHYPLTLTVEMQPHPRLVVTSQPRAVDAANLAAVTERLDAMLRTVCADPSVTVGALPILTASERARTVPLRGLPAEPELTLRQIIRQAVDARPDGVALRWSGRSITYAEADRWSDRVATALSAVGARAEEFVAIALSRSADSVRSVWAVAKTGAAFVPVDPAYPDDRITLLLDDSGARVGITDRATRPHLPDTVDWLVLDEIVGEEAAAPSDGTRPTEVAENLDHPAYMIYTSGSTGRPKGVVVTHRGLANLVGERRNTYLVDHDSRFLHNTSPSFDMSVGEQLAALSASATLVISDPAAGPTQLAELARQEDVSHALLTPTALSAVDPDGLPGLRVLGVGGEAIGRELVSRWATGRTMRNGYGPTEATDIATVAALDPQMLQPGAPVPIGRPVRGFDAIVLDSALRPVARGVAGELYLGGPGLARGYHGQPGLTADRFLANPFGRAGDRMYRTGDLVALADDDSLLYLGRSDRQVKIRGHRIELGEIDAVLLRQPGVRQAVTAGRPGPRNQTVLVGYVVAEATADPLPAEILGSVRRSLPRHMVPTTIVVLDAIPTTPSGKVDERALPVPDLTSTNAYEPPSNPTEEIVADEFAHQLGVERVGVLDDFFLLGGDSLSAFAMVARLRDRTGATVPISAVLDEATPRALARRLDDPDPVADEAVLGVLLPIRPSGTGTPLFCVHPAIGLSWGYAGLLRHLDSDRPLYGLQIPGIADDDPLIAYSTIDDLADRYLREIRSVVPHGPVHLLGWSLGGVIAHSIAAKIAAAGETVASLTLLDSVTPDARGDRDNGLRFTDLVSALGLEDHPIAALGDGRTEVTRASVEDLLAHVEDMPPGLQPETIHHLIDAATHTDHLLRRHVPPVYHGDALFVTADPDGTAGSAARSSWTAHVDGRIDELRVACTHWEMCSYAAMTTIGPAVDAYLRSPVDAPRGGQPS</sequence>
<dbReference type="InterPro" id="IPR023213">
    <property type="entry name" value="CAT-like_dom_sf"/>
</dbReference>
<dbReference type="PROSITE" id="PS50075">
    <property type="entry name" value="CARRIER"/>
    <property type="match status" value="2"/>
</dbReference>
<dbReference type="InterPro" id="IPR001242">
    <property type="entry name" value="Condensation_dom"/>
</dbReference>
<dbReference type="SUPFAM" id="SSF53474">
    <property type="entry name" value="alpha/beta-Hydrolases"/>
    <property type="match status" value="1"/>
</dbReference>
<comment type="cofactor">
    <cofactor evidence="1">
        <name>pantetheine 4'-phosphate</name>
        <dbReference type="ChEBI" id="CHEBI:47942"/>
    </cofactor>
</comment>
<dbReference type="SUPFAM" id="SSF47336">
    <property type="entry name" value="ACP-like"/>
    <property type="match status" value="2"/>
</dbReference>
<dbReference type="PANTHER" id="PTHR45527">
    <property type="entry name" value="NONRIBOSOMAL PEPTIDE SYNTHETASE"/>
    <property type="match status" value="1"/>
</dbReference>
<dbReference type="Proteomes" id="UP000271469">
    <property type="component" value="Chromosome"/>
</dbReference>
<dbReference type="SMART" id="SM00823">
    <property type="entry name" value="PKS_PP"/>
    <property type="match status" value="2"/>
</dbReference>
<reference evidence="6 7" key="1">
    <citation type="submission" date="2018-11" db="EMBL/GenBank/DDBJ databases">
        <title>Gordonia insulae sp. nov., isolated from an island soil.</title>
        <authorList>
            <person name="Kim Y.S."/>
            <person name="Kim S.B."/>
        </authorList>
    </citation>
    <scope>NUCLEOTIDE SEQUENCE [LARGE SCALE GENOMIC DNA]</scope>
    <source>
        <strain evidence="6 7">MMS17-SY073</strain>
    </source>
</reference>
<dbReference type="InterPro" id="IPR009081">
    <property type="entry name" value="PP-bd_ACP"/>
</dbReference>